<dbReference type="RefSeq" id="WP_096426363.1">
    <property type="nucleotide sequence ID" value="NZ_AP015029.1"/>
</dbReference>
<feature type="domain" description="BEACH" evidence="2">
    <location>
        <begin position="1"/>
        <end position="77"/>
    </location>
</feature>
<dbReference type="EMBL" id="AP015029">
    <property type="protein sequence ID" value="BAW24071.1"/>
    <property type="molecule type" value="Genomic_DNA"/>
</dbReference>
<protein>
    <recommendedName>
        <fullName evidence="2">BEACH domain-containing protein</fullName>
    </recommendedName>
</protein>
<feature type="chain" id="PRO_5009873859" description="BEACH domain-containing protein" evidence="1">
    <location>
        <begin position="23"/>
        <end position="222"/>
    </location>
</feature>
<dbReference type="Proteomes" id="UP000218731">
    <property type="component" value="Chromosome 1"/>
</dbReference>
<dbReference type="InterPro" id="IPR000409">
    <property type="entry name" value="BEACH_dom"/>
</dbReference>
<evidence type="ECO:0000313" key="3">
    <source>
        <dbReference type="EMBL" id="BAW24071.1"/>
    </source>
</evidence>
<sequence>MKVHHFQALVLGALCLGAAVLAAVTYNHQQQLTALMVAADNAPADPVPALRRDLDALSVALAALPRQVKTLDEHQRQQDATFTTLSKQLNEVSASLKSIEAVPVGPTNADLAALEQRMGNAETAVHALVARPAVPSTQPQPAASAKQAAKIHAPKPPFTLLGIETRGDVRFVSALPAGAHALPTVHLLQPGDSLNDWQLKAIRRNQAVFLVPGQGEHSLPLP</sequence>
<name>A0A1L7NF17_PSEPU</name>
<proteinExistence type="predicted"/>
<reference evidence="3 4" key="1">
    <citation type="submission" date="2015-11" db="EMBL/GenBank/DDBJ databases">
        <title>Complete genome sequencing of a biphenyl-degrading bacterium, Pseudomonas putida KF715 (=NBRC110667).</title>
        <authorList>
            <person name="Suenaga H."/>
            <person name="Fujihara N."/>
            <person name="Watanabe T."/>
            <person name="Hirose J."/>
            <person name="Kimura N."/>
            <person name="Yamazoe A."/>
            <person name="Hosoyama A."/>
            <person name="Shimodaira J."/>
            <person name="Furukawa K."/>
        </authorList>
    </citation>
    <scope>NUCLEOTIDE SEQUENCE [LARGE SCALE GENOMIC DNA]</scope>
    <source>
        <strain evidence="3 4">KF715</strain>
    </source>
</reference>
<keyword evidence="1" id="KW-0732">Signal</keyword>
<organism evidence="3 4">
    <name type="scientific">Pseudomonas putida</name>
    <name type="common">Arthrobacter siderocapsulatus</name>
    <dbReference type="NCBI Taxonomy" id="303"/>
    <lineage>
        <taxon>Bacteria</taxon>
        <taxon>Pseudomonadati</taxon>
        <taxon>Pseudomonadota</taxon>
        <taxon>Gammaproteobacteria</taxon>
        <taxon>Pseudomonadales</taxon>
        <taxon>Pseudomonadaceae</taxon>
        <taxon>Pseudomonas</taxon>
    </lineage>
</organism>
<evidence type="ECO:0000313" key="4">
    <source>
        <dbReference type="Proteomes" id="UP000218731"/>
    </source>
</evidence>
<feature type="signal peptide" evidence="1">
    <location>
        <begin position="1"/>
        <end position="22"/>
    </location>
</feature>
<gene>
    <name evidence="3" type="ORF">KF715C_ch34980</name>
</gene>
<dbReference type="AlphaFoldDB" id="A0A1L7NF17"/>
<dbReference type="PROSITE" id="PS50197">
    <property type="entry name" value="BEACH"/>
    <property type="match status" value="1"/>
</dbReference>
<evidence type="ECO:0000256" key="1">
    <source>
        <dbReference type="SAM" id="SignalP"/>
    </source>
</evidence>
<evidence type="ECO:0000259" key="2">
    <source>
        <dbReference type="PROSITE" id="PS50197"/>
    </source>
</evidence>
<accession>A0A1L7NF17</accession>